<gene>
    <name evidence="3" type="ORF">TTHERM_00809190</name>
</gene>
<dbReference type="GO" id="GO:0005249">
    <property type="term" value="F:voltage-gated potassium channel activity"/>
    <property type="evidence" value="ECO:0007669"/>
    <property type="project" value="TreeGrafter"/>
</dbReference>
<evidence type="ECO:0000313" key="3">
    <source>
        <dbReference type="EMBL" id="EAR91774.2"/>
    </source>
</evidence>
<feature type="domain" description="Cyclic nucleotide-binding" evidence="2">
    <location>
        <begin position="49"/>
        <end position="161"/>
    </location>
</feature>
<dbReference type="KEGG" id="tet:TTHERM_00809190"/>
<dbReference type="Pfam" id="PF00027">
    <property type="entry name" value="cNMP_binding"/>
    <property type="match status" value="1"/>
</dbReference>
<organism evidence="3 4">
    <name type="scientific">Tetrahymena thermophila (strain SB210)</name>
    <dbReference type="NCBI Taxonomy" id="312017"/>
    <lineage>
        <taxon>Eukaryota</taxon>
        <taxon>Sar</taxon>
        <taxon>Alveolata</taxon>
        <taxon>Ciliophora</taxon>
        <taxon>Intramacronucleata</taxon>
        <taxon>Oligohymenophorea</taxon>
        <taxon>Hymenostomatida</taxon>
        <taxon>Tetrahymenina</taxon>
        <taxon>Tetrahymenidae</taxon>
        <taxon>Tetrahymena</taxon>
    </lineage>
</organism>
<sequence length="670" mass="78910">MNCNLYYWKESIDENLQEENKIIQQLSDNLKEELLIQSNKLILKESKVLKENFSPEILAKCISIIKEQKLTPGETLIQQEEGNFDCSIYFVLFGELEIYNKQKLKQKSKSSNQLGFIAHLKRGECFGERSFFSGNTECLNVRSKSFSKILKIRREDFIQLLKEEKEQYEKFIYLQDKLIFSNDISQLNQKCKSCQSNNHEIDRCPFIHFIPRKFKIIGVNQMSCSQERKNQYKRGGKKQGTLENSPYNTQALLDYLENQIDDIEAYEQQYFQFSFFKQKSRQFQQVEDDDFDFNKNFQEGMRSRQFTNDISESPFVGQLEKKKSQQCFKKKVGLVFQSPSNNLPSIHSVIEDQQPKEIQNLTKNKTSQVFYLEVDAQSNLQEQPQSQIFICDQEGGNSMYLNENSQNITDKITQQHHRFNALKKQPSKDMNNNQSAEKNKIKQESVSKIAQKNYDQVVNFDVKSSIHVLIEDNEFDLLHGKLDKYENFQYYFPKQNVKNIISQLNPSIRQNKAKKKKTVLQQFRDSQVYSKLSKSLYQLLKERDLGSCRTITRSKAREGSGIERKIIIQSQQSQSANKTKIQRGRKKMSLPEDLSHRNEQLEDSFLSQSKNYDLFRNQTKRQLQNEDPQTPPQNENEIHLVEVTSMVFKKQNKYFSNLDTSNVQFHYNYN</sequence>
<dbReference type="InterPro" id="IPR051413">
    <property type="entry name" value="K/Na_HCN_channel"/>
</dbReference>
<dbReference type="InterPro" id="IPR014710">
    <property type="entry name" value="RmlC-like_jellyroll"/>
</dbReference>
<protein>
    <submittedName>
        <fullName evidence="3">Cyclic nucleotide-binding domain protein</fullName>
    </submittedName>
</protein>
<dbReference type="InParanoid" id="Q233Q5"/>
<evidence type="ECO:0000259" key="2">
    <source>
        <dbReference type="PROSITE" id="PS50042"/>
    </source>
</evidence>
<dbReference type="CDD" id="cd00038">
    <property type="entry name" value="CAP_ED"/>
    <property type="match status" value="1"/>
</dbReference>
<dbReference type="InterPro" id="IPR000595">
    <property type="entry name" value="cNMP-bd_dom"/>
</dbReference>
<keyword evidence="4" id="KW-1185">Reference proteome</keyword>
<evidence type="ECO:0000313" key="4">
    <source>
        <dbReference type="Proteomes" id="UP000009168"/>
    </source>
</evidence>
<dbReference type="GeneID" id="7829662"/>
<dbReference type="SUPFAM" id="SSF51206">
    <property type="entry name" value="cAMP-binding domain-like"/>
    <property type="match status" value="1"/>
</dbReference>
<evidence type="ECO:0000256" key="1">
    <source>
        <dbReference type="SAM" id="MobiDB-lite"/>
    </source>
</evidence>
<dbReference type="InterPro" id="IPR018490">
    <property type="entry name" value="cNMP-bd_dom_sf"/>
</dbReference>
<dbReference type="PANTHER" id="PTHR45689:SF5">
    <property type="entry name" value="I[[H]] CHANNEL, ISOFORM E"/>
    <property type="match status" value="1"/>
</dbReference>
<dbReference type="Proteomes" id="UP000009168">
    <property type="component" value="Unassembled WGS sequence"/>
</dbReference>
<feature type="region of interest" description="Disordered" evidence="1">
    <location>
        <begin position="571"/>
        <end position="596"/>
    </location>
</feature>
<dbReference type="RefSeq" id="XP_001012019.2">
    <property type="nucleotide sequence ID" value="XM_001012019.2"/>
</dbReference>
<dbReference type="GO" id="GO:0003254">
    <property type="term" value="P:regulation of membrane depolarization"/>
    <property type="evidence" value="ECO:0007669"/>
    <property type="project" value="TreeGrafter"/>
</dbReference>
<dbReference type="Gene3D" id="2.60.120.10">
    <property type="entry name" value="Jelly Rolls"/>
    <property type="match status" value="1"/>
</dbReference>
<dbReference type="GO" id="GO:0035725">
    <property type="term" value="P:sodium ion transmembrane transport"/>
    <property type="evidence" value="ECO:0007669"/>
    <property type="project" value="TreeGrafter"/>
</dbReference>
<dbReference type="OrthoDB" id="421226at2759"/>
<dbReference type="PROSITE" id="PS50042">
    <property type="entry name" value="CNMP_BINDING_3"/>
    <property type="match status" value="1"/>
</dbReference>
<dbReference type="EMBL" id="GG662769">
    <property type="protein sequence ID" value="EAR91774.2"/>
    <property type="molecule type" value="Genomic_DNA"/>
</dbReference>
<accession>Q233Q5</accession>
<dbReference type="AlphaFoldDB" id="Q233Q5"/>
<name>Q233Q5_TETTS</name>
<dbReference type="SMART" id="SM00100">
    <property type="entry name" value="cNMP"/>
    <property type="match status" value="1"/>
</dbReference>
<feature type="region of interest" description="Disordered" evidence="1">
    <location>
        <begin position="423"/>
        <end position="444"/>
    </location>
</feature>
<dbReference type="PANTHER" id="PTHR45689">
    <property type="entry name" value="I[[H]] CHANNEL, ISOFORM E"/>
    <property type="match status" value="1"/>
</dbReference>
<reference evidence="4" key="1">
    <citation type="journal article" date="2006" name="PLoS Biol.">
        <title>Macronuclear genome sequence of the ciliate Tetrahymena thermophila, a model eukaryote.</title>
        <authorList>
            <person name="Eisen J.A."/>
            <person name="Coyne R.S."/>
            <person name="Wu M."/>
            <person name="Wu D."/>
            <person name="Thiagarajan M."/>
            <person name="Wortman J.R."/>
            <person name="Badger J.H."/>
            <person name="Ren Q."/>
            <person name="Amedeo P."/>
            <person name="Jones K.M."/>
            <person name="Tallon L.J."/>
            <person name="Delcher A.L."/>
            <person name="Salzberg S.L."/>
            <person name="Silva J.C."/>
            <person name="Haas B.J."/>
            <person name="Majoros W.H."/>
            <person name="Farzad M."/>
            <person name="Carlton J.M."/>
            <person name="Smith R.K. Jr."/>
            <person name="Garg J."/>
            <person name="Pearlman R.E."/>
            <person name="Karrer K.M."/>
            <person name="Sun L."/>
            <person name="Manning G."/>
            <person name="Elde N.C."/>
            <person name="Turkewitz A.P."/>
            <person name="Asai D.J."/>
            <person name="Wilkes D.E."/>
            <person name="Wang Y."/>
            <person name="Cai H."/>
            <person name="Collins K."/>
            <person name="Stewart B.A."/>
            <person name="Lee S.R."/>
            <person name="Wilamowska K."/>
            <person name="Weinberg Z."/>
            <person name="Ruzzo W.L."/>
            <person name="Wloga D."/>
            <person name="Gaertig J."/>
            <person name="Frankel J."/>
            <person name="Tsao C.-C."/>
            <person name="Gorovsky M.A."/>
            <person name="Keeling P.J."/>
            <person name="Waller R.F."/>
            <person name="Patron N.J."/>
            <person name="Cherry J.M."/>
            <person name="Stover N.A."/>
            <person name="Krieger C.J."/>
            <person name="del Toro C."/>
            <person name="Ryder H.F."/>
            <person name="Williamson S.C."/>
            <person name="Barbeau R.A."/>
            <person name="Hamilton E.P."/>
            <person name="Orias E."/>
        </authorList>
    </citation>
    <scope>NUCLEOTIDE SEQUENCE [LARGE SCALE GENOMIC DNA]</scope>
    <source>
        <strain evidence="4">SB210</strain>
    </source>
</reference>
<dbReference type="HOGENOM" id="CLU_415935_0_0_1"/>
<dbReference type="GO" id="GO:0098855">
    <property type="term" value="C:HCN channel complex"/>
    <property type="evidence" value="ECO:0007669"/>
    <property type="project" value="TreeGrafter"/>
</dbReference>
<proteinExistence type="predicted"/>